<keyword evidence="2" id="KW-0472">Membrane</keyword>
<evidence type="ECO:0000256" key="1">
    <source>
        <dbReference type="SAM" id="MobiDB-lite"/>
    </source>
</evidence>
<dbReference type="GeneID" id="7828097"/>
<accession>I7MJR2</accession>
<dbReference type="InterPro" id="IPR026749">
    <property type="entry name" value="Tmem135"/>
</dbReference>
<dbReference type="AlphaFoldDB" id="I7MJR2"/>
<reference evidence="4" key="1">
    <citation type="journal article" date="2006" name="PLoS Biol.">
        <title>Macronuclear genome sequence of the ciliate Tetrahymena thermophila, a model eukaryote.</title>
        <authorList>
            <person name="Eisen J.A."/>
            <person name="Coyne R.S."/>
            <person name="Wu M."/>
            <person name="Wu D."/>
            <person name="Thiagarajan M."/>
            <person name="Wortman J.R."/>
            <person name="Badger J.H."/>
            <person name="Ren Q."/>
            <person name="Amedeo P."/>
            <person name="Jones K.M."/>
            <person name="Tallon L.J."/>
            <person name="Delcher A.L."/>
            <person name="Salzberg S.L."/>
            <person name="Silva J.C."/>
            <person name="Haas B.J."/>
            <person name="Majoros W.H."/>
            <person name="Farzad M."/>
            <person name="Carlton J.M."/>
            <person name="Smith R.K. Jr."/>
            <person name="Garg J."/>
            <person name="Pearlman R.E."/>
            <person name="Karrer K.M."/>
            <person name="Sun L."/>
            <person name="Manning G."/>
            <person name="Elde N.C."/>
            <person name="Turkewitz A.P."/>
            <person name="Asai D.J."/>
            <person name="Wilkes D.E."/>
            <person name="Wang Y."/>
            <person name="Cai H."/>
            <person name="Collins K."/>
            <person name="Stewart B.A."/>
            <person name="Lee S.R."/>
            <person name="Wilamowska K."/>
            <person name="Weinberg Z."/>
            <person name="Ruzzo W.L."/>
            <person name="Wloga D."/>
            <person name="Gaertig J."/>
            <person name="Frankel J."/>
            <person name="Tsao C.-C."/>
            <person name="Gorovsky M.A."/>
            <person name="Keeling P.J."/>
            <person name="Waller R.F."/>
            <person name="Patron N.J."/>
            <person name="Cherry J.M."/>
            <person name="Stover N.A."/>
            <person name="Krieger C.J."/>
            <person name="del Toro C."/>
            <person name="Ryder H.F."/>
            <person name="Williamson S.C."/>
            <person name="Barbeau R.A."/>
            <person name="Hamilton E.P."/>
            <person name="Orias E."/>
        </authorList>
    </citation>
    <scope>NUCLEOTIDE SEQUENCE [LARGE SCALE GENOMIC DNA]</scope>
    <source>
        <strain evidence="4">SB210</strain>
    </source>
</reference>
<keyword evidence="2" id="KW-1133">Transmembrane helix</keyword>
<gene>
    <name evidence="3" type="ORF">TTHERM_00476440</name>
</gene>
<keyword evidence="2 3" id="KW-0812">Transmembrane</keyword>
<evidence type="ECO:0000313" key="3">
    <source>
        <dbReference type="EMBL" id="EAR97107.2"/>
    </source>
</evidence>
<dbReference type="RefSeq" id="XP_001017352.2">
    <property type="nucleotide sequence ID" value="XM_001017352.2"/>
</dbReference>
<protein>
    <submittedName>
        <fullName evidence="3">Transmembrane protein</fullName>
    </submittedName>
</protein>
<dbReference type="InParanoid" id="I7MJR2"/>
<dbReference type="Proteomes" id="UP000009168">
    <property type="component" value="Unassembled WGS sequence"/>
</dbReference>
<keyword evidence="4" id="KW-1185">Reference proteome</keyword>
<feature type="region of interest" description="Disordered" evidence="1">
    <location>
        <begin position="1"/>
        <end position="25"/>
    </location>
</feature>
<evidence type="ECO:0000313" key="4">
    <source>
        <dbReference type="Proteomes" id="UP000009168"/>
    </source>
</evidence>
<proteinExistence type="predicted"/>
<name>I7MJR2_TETTS</name>
<feature type="transmembrane region" description="Helical" evidence="2">
    <location>
        <begin position="190"/>
        <end position="208"/>
    </location>
</feature>
<dbReference type="eggNOG" id="ENOG502SV3R">
    <property type="taxonomic scope" value="Eukaryota"/>
</dbReference>
<dbReference type="EMBL" id="GG662667">
    <property type="protein sequence ID" value="EAR97107.2"/>
    <property type="molecule type" value="Genomic_DNA"/>
</dbReference>
<sequence length="269" mass="30558">MSSTQKEQTQVSEIPNSPQKEASKKTKDLENIIKQYLLKFIKISNCSKTSQCKHDDGCILNVIVKTIKGLILGFSAKTALNLVGLLLNFKKIMKNPLSIFSIFNDSVRFGCFPGVFNLVMQSTLCLLRRQGCNQTLQYFLSGFLAGFLSLATRQKNNRSVWGIFLLSRGLECFYHSMANKGIIKKRNIDYTILFSVLMVFVGGIGYAYEPLCLPPGINKFYRLVTCEDDTDLTFRKCWIEIRNKKLSQYGIAPQNPLEALLLQKKSRKH</sequence>
<feature type="compositionally biased region" description="Polar residues" evidence="1">
    <location>
        <begin position="1"/>
        <end position="20"/>
    </location>
</feature>
<organism evidence="3 4">
    <name type="scientific">Tetrahymena thermophila (strain SB210)</name>
    <dbReference type="NCBI Taxonomy" id="312017"/>
    <lineage>
        <taxon>Eukaryota</taxon>
        <taxon>Sar</taxon>
        <taxon>Alveolata</taxon>
        <taxon>Ciliophora</taxon>
        <taxon>Intramacronucleata</taxon>
        <taxon>Oligohymenophorea</taxon>
        <taxon>Hymenostomatida</taxon>
        <taxon>Tetrahymenina</taxon>
        <taxon>Tetrahymenidae</taxon>
        <taxon>Tetrahymena</taxon>
    </lineage>
</organism>
<evidence type="ECO:0000256" key="2">
    <source>
        <dbReference type="SAM" id="Phobius"/>
    </source>
</evidence>
<dbReference type="OrthoDB" id="291792at2759"/>
<dbReference type="KEGG" id="tet:TTHERM_00476440"/>
<dbReference type="PANTHER" id="PTHR12459">
    <property type="entry name" value="TRANSMEMBRANE PROTEIN 135-RELATED"/>
    <property type="match status" value="1"/>
</dbReference>